<organism evidence="1">
    <name type="scientific">Pantoea sp. BJ2</name>
    <dbReference type="NCBI Taxonomy" id="3141322"/>
    <lineage>
        <taxon>Bacteria</taxon>
        <taxon>Pseudomonadati</taxon>
        <taxon>Pseudomonadota</taxon>
        <taxon>Gammaproteobacteria</taxon>
        <taxon>Enterobacterales</taxon>
        <taxon>Erwiniaceae</taxon>
        <taxon>Pantoea</taxon>
    </lineage>
</organism>
<protein>
    <recommendedName>
        <fullName evidence="2">Fimbrial protein</fullName>
    </recommendedName>
</protein>
<dbReference type="GO" id="GO:0007155">
    <property type="term" value="P:cell adhesion"/>
    <property type="evidence" value="ECO:0007669"/>
    <property type="project" value="InterPro"/>
</dbReference>
<proteinExistence type="predicted"/>
<name>A0AAU7TVP2_9GAMM</name>
<evidence type="ECO:0008006" key="2">
    <source>
        <dbReference type="Google" id="ProtNLM"/>
    </source>
</evidence>
<evidence type="ECO:0000313" key="1">
    <source>
        <dbReference type="EMBL" id="XBV44806.1"/>
    </source>
</evidence>
<dbReference type="InterPro" id="IPR036937">
    <property type="entry name" value="Adhesion_dom_fimbrial_sf"/>
</dbReference>
<dbReference type="AlphaFoldDB" id="A0AAU7TVP2"/>
<accession>A0AAU7TVP2</accession>
<gene>
    <name evidence="1" type="ORF">AAF463_00240</name>
</gene>
<dbReference type="RefSeq" id="WP_350261337.1">
    <property type="nucleotide sequence ID" value="NZ_CP158292.1"/>
</dbReference>
<sequence length="288" mass="30976">MKILIFLALLFFIGINKVYSATFVMSPDAMEVTVNYPQMIVLEAKGYAVYDPNGVPDIRGNVGGGGGPNDVCSYISGCVFGPTAKYGFRRLSGGTIFYATGEIRYGSPTLITPQGTSWSDAVTMWKEQYGNTRVAGYSSYDPRYYEYVSAELCFGWERNDGSSSNRNIDWSSCRSAPPPRIDCQITTPSILLDHGDLVLGQVNGSVKASQFNVRCNGNVTAQYNILPTGPIVLKPGLSSTITVDNKALGSDISLRVGDNILPIASTLADTGATAGSFESTVVLMQSFQ</sequence>
<dbReference type="GO" id="GO:0009289">
    <property type="term" value="C:pilus"/>
    <property type="evidence" value="ECO:0007669"/>
    <property type="project" value="InterPro"/>
</dbReference>
<reference evidence="1" key="1">
    <citation type="submission" date="2024-06" db="EMBL/GenBank/DDBJ databases">
        <title>Multiomics insights into the TNT degradation mechanism by Pantoea sp. BJ2 isolated from an ammunition destruction site.</title>
        <authorList>
            <person name="Luo J."/>
        </authorList>
    </citation>
    <scope>NUCLEOTIDE SEQUENCE</scope>
    <source>
        <strain evidence="1">BJ2</strain>
    </source>
</reference>
<dbReference type="Gene3D" id="2.60.40.1090">
    <property type="entry name" value="Fimbrial-type adhesion domain"/>
    <property type="match status" value="1"/>
</dbReference>
<dbReference type="EMBL" id="CP158292">
    <property type="protein sequence ID" value="XBV44806.1"/>
    <property type="molecule type" value="Genomic_DNA"/>
</dbReference>